<dbReference type="RefSeq" id="WP_378318769.1">
    <property type="nucleotide sequence ID" value="NZ_JBHUHY010000002.1"/>
</dbReference>
<reference evidence="3" key="1">
    <citation type="journal article" date="2019" name="Int. J. Syst. Evol. Microbiol.">
        <title>The Global Catalogue of Microorganisms (GCM) 10K type strain sequencing project: providing services to taxonomists for standard genome sequencing and annotation.</title>
        <authorList>
            <consortium name="The Broad Institute Genomics Platform"/>
            <consortium name="The Broad Institute Genome Sequencing Center for Infectious Disease"/>
            <person name="Wu L."/>
            <person name="Ma J."/>
        </authorList>
    </citation>
    <scope>NUCLEOTIDE SEQUENCE [LARGE SCALE GENOMIC DNA]</scope>
    <source>
        <strain evidence="3">DT92</strain>
    </source>
</reference>
<sequence length="196" mass="21636">MKHAMKISIGMIIILLGVLLIGCSAEDGADGAIGPQGEQGPAGQDGQDGQDGNANVIVSEWFGPDGQVIINNSYTIYTEFERDITDIDPDILNTGTILVYARLSNFVPEVWPAGHVALLPITVSASVQDHHYTYYFSDTNLKIRVRRDPLEEQLFSPSSRFRYMIIPAGNTRSSEAQAIDFHKMTYSEVMDHFGLK</sequence>
<proteinExistence type="predicted"/>
<gene>
    <name evidence="2" type="ORF">ACFSJT_03285</name>
</gene>
<dbReference type="EMBL" id="JBHUHY010000002">
    <property type="protein sequence ID" value="MFD2185800.1"/>
    <property type="molecule type" value="Genomic_DNA"/>
</dbReference>
<protein>
    <recommendedName>
        <fullName evidence="4">Collagen-like protein</fullName>
    </recommendedName>
</protein>
<accession>A0ABW5ATH9</accession>
<evidence type="ECO:0008006" key="4">
    <source>
        <dbReference type="Google" id="ProtNLM"/>
    </source>
</evidence>
<comment type="caution">
    <text evidence="2">The sequence shown here is derived from an EMBL/GenBank/DDBJ whole genome shotgun (WGS) entry which is preliminary data.</text>
</comment>
<name>A0ABW5ATH9_9FLAO</name>
<evidence type="ECO:0000313" key="3">
    <source>
        <dbReference type="Proteomes" id="UP001597344"/>
    </source>
</evidence>
<organism evidence="2 3">
    <name type="scientific">Aquimarina celericrescens</name>
    <dbReference type="NCBI Taxonomy" id="1964542"/>
    <lineage>
        <taxon>Bacteria</taxon>
        <taxon>Pseudomonadati</taxon>
        <taxon>Bacteroidota</taxon>
        <taxon>Flavobacteriia</taxon>
        <taxon>Flavobacteriales</taxon>
        <taxon>Flavobacteriaceae</taxon>
        <taxon>Aquimarina</taxon>
    </lineage>
</organism>
<dbReference type="PROSITE" id="PS51257">
    <property type="entry name" value="PROKAR_LIPOPROTEIN"/>
    <property type="match status" value="1"/>
</dbReference>
<evidence type="ECO:0000313" key="2">
    <source>
        <dbReference type="EMBL" id="MFD2185800.1"/>
    </source>
</evidence>
<feature type="region of interest" description="Disordered" evidence="1">
    <location>
        <begin position="31"/>
        <end position="50"/>
    </location>
</feature>
<feature type="compositionally biased region" description="Low complexity" evidence="1">
    <location>
        <begin position="32"/>
        <end position="50"/>
    </location>
</feature>
<evidence type="ECO:0000256" key="1">
    <source>
        <dbReference type="SAM" id="MobiDB-lite"/>
    </source>
</evidence>
<keyword evidence="3" id="KW-1185">Reference proteome</keyword>
<dbReference type="Proteomes" id="UP001597344">
    <property type="component" value="Unassembled WGS sequence"/>
</dbReference>
<dbReference type="Gene3D" id="1.20.5.320">
    <property type="entry name" value="6-Phosphogluconate Dehydrogenase, domain 3"/>
    <property type="match status" value="1"/>
</dbReference>